<dbReference type="GO" id="GO:0005524">
    <property type="term" value="F:ATP binding"/>
    <property type="evidence" value="ECO:0007669"/>
    <property type="project" value="UniProtKB-KW"/>
</dbReference>
<dbReference type="EC" id="6.3.4.15" evidence="5"/>
<dbReference type="Gene3D" id="3.30.930.10">
    <property type="entry name" value="Bira Bifunctional Protein, Domain 2"/>
    <property type="match status" value="1"/>
</dbReference>
<organism evidence="8 9">
    <name type="scientific">Sinomonas humi</name>
    <dbReference type="NCBI Taxonomy" id="1338436"/>
    <lineage>
        <taxon>Bacteria</taxon>
        <taxon>Bacillati</taxon>
        <taxon>Actinomycetota</taxon>
        <taxon>Actinomycetes</taxon>
        <taxon>Micrococcales</taxon>
        <taxon>Micrococcaceae</taxon>
        <taxon>Sinomonas</taxon>
    </lineage>
</organism>
<keyword evidence="9" id="KW-1185">Reference proteome</keyword>
<sequence>MDQDTSAHSEARGPLDRERLGTEFADQAGLSRIEVLDEIGSTNTELTRLASDEPDAWGDLAVLVAERQTEGHGRLHRPWASPVGASLTVSILLRPHNAAGRPLPTQSYSWFSPLAALALREALAQIAGIESALKWPNDVVVDGLKISGILAHLAPGAHGEPPGVVLGTGVNVSLREDELPVPTATSASLAAGRPVDRTALLARYLEEFARRYRAFCAVNGNADAPLDGGRSLLSRVQDATITLGRRVRVELPGGRRLEGRATGLDGHGSLQVVEDSGERHAVSAGDVVHLRPADGGYA</sequence>
<accession>A0A0B2AHG1</accession>
<evidence type="ECO:0000256" key="1">
    <source>
        <dbReference type="ARBA" id="ARBA00022598"/>
    </source>
</evidence>
<dbReference type="Pfam" id="PF02237">
    <property type="entry name" value="BPL_C"/>
    <property type="match status" value="1"/>
</dbReference>
<feature type="domain" description="BPL/LPL catalytic" evidence="7">
    <location>
        <begin position="22"/>
        <end position="216"/>
    </location>
</feature>
<dbReference type="Proteomes" id="UP000030982">
    <property type="component" value="Unassembled WGS sequence"/>
</dbReference>
<keyword evidence="1 8" id="KW-0436">Ligase</keyword>
<dbReference type="SUPFAM" id="SSF55681">
    <property type="entry name" value="Class II aaRS and biotin synthetases"/>
    <property type="match status" value="1"/>
</dbReference>
<evidence type="ECO:0000259" key="7">
    <source>
        <dbReference type="PROSITE" id="PS51733"/>
    </source>
</evidence>
<dbReference type="PROSITE" id="PS51733">
    <property type="entry name" value="BPL_LPL_CATALYTIC"/>
    <property type="match status" value="1"/>
</dbReference>
<evidence type="ECO:0000313" key="9">
    <source>
        <dbReference type="Proteomes" id="UP000030982"/>
    </source>
</evidence>
<dbReference type="GO" id="GO:0004077">
    <property type="term" value="F:biotin--[biotin carboxyl-carrier protein] ligase activity"/>
    <property type="evidence" value="ECO:0007669"/>
    <property type="project" value="UniProtKB-EC"/>
</dbReference>
<dbReference type="CDD" id="cd16442">
    <property type="entry name" value="BPL"/>
    <property type="match status" value="1"/>
</dbReference>
<dbReference type="Gene3D" id="2.30.30.100">
    <property type="match status" value="1"/>
</dbReference>
<dbReference type="OrthoDB" id="9807064at2"/>
<keyword evidence="4" id="KW-0092">Biotin</keyword>
<dbReference type="SUPFAM" id="SSF50037">
    <property type="entry name" value="C-terminal domain of transcriptional repressors"/>
    <property type="match status" value="1"/>
</dbReference>
<dbReference type="InterPro" id="IPR045864">
    <property type="entry name" value="aa-tRNA-synth_II/BPL/LPL"/>
</dbReference>
<dbReference type="Pfam" id="PF03099">
    <property type="entry name" value="BPL_LplA_LipB"/>
    <property type="match status" value="1"/>
</dbReference>
<dbReference type="PANTHER" id="PTHR12835:SF5">
    <property type="entry name" value="BIOTIN--PROTEIN LIGASE"/>
    <property type="match status" value="1"/>
</dbReference>
<proteinExistence type="predicted"/>
<evidence type="ECO:0000256" key="2">
    <source>
        <dbReference type="ARBA" id="ARBA00022741"/>
    </source>
</evidence>
<keyword evidence="3" id="KW-0067">ATP-binding</keyword>
<feature type="region of interest" description="Disordered" evidence="6">
    <location>
        <begin position="1"/>
        <end position="21"/>
    </location>
</feature>
<evidence type="ECO:0000256" key="5">
    <source>
        <dbReference type="ARBA" id="ARBA00024227"/>
    </source>
</evidence>
<dbReference type="GO" id="GO:0005737">
    <property type="term" value="C:cytoplasm"/>
    <property type="evidence" value="ECO:0007669"/>
    <property type="project" value="TreeGrafter"/>
</dbReference>
<dbReference type="InterPro" id="IPR004143">
    <property type="entry name" value="BPL_LPL_catalytic"/>
</dbReference>
<dbReference type="RefSeq" id="WP_043126372.1">
    <property type="nucleotide sequence ID" value="NZ_JTDL01000144.1"/>
</dbReference>
<dbReference type="AlphaFoldDB" id="A0A0B2AHG1"/>
<dbReference type="EMBL" id="JTDL01000144">
    <property type="protein sequence ID" value="KHL01198.1"/>
    <property type="molecule type" value="Genomic_DNA"/>
</dbReference>
<dbReference type="CDD" id="cd00600">
    <property type="entry name" value="Sm_like"/>
    <property type="match status" value="1"/>
</dbReference>
<dbReference type="InterPro" id="IPR008988">
    <property type="entry name" value="Transcriptional_repressor_C"/>
</dbReference>
<evidence type="ECO:0000313" key="8">
    <source>
        <dbReference type="EMBL" id="KHL01198.1"/>
    </source>
</evidence>
<evidence type="ECO:0000256" key="3">
    <source>
        <dbReference type="ARBA" id="ARBA00022840"/>
    </source>
</evidence>
<keyword evidence="2" id="KW-0547">Nucleotide-binding</keyword>
<dbReference type="PANTHER" id="PTHR12835">
    <property type="entry name" value="BIOTIN PROTEIN LIGASE"/>
    <property type="match status" value="1"/>
</dbReference>
<gene>
    <name evidence="8" type="ORF">LK10_17370</name>
</gene>
<comment type="caution">
    <text evidence="8">The sequence shown here is derived from an EMBL/GenBank/DDBJ whole genome shotgun (WGS) entry which is preliminary data.</text>
</comment>
<protein>
    <recommendedName>
        <fullName evidence="5">biotin--[biotin carboxyl-carrier protein] ligase</fullName>
        <ecNumber evidence="5">6.3.4.15</ecNumber>
    </recommendedName>
</protein>
<dbReference type="NCBIfam" id="TIGR00121">
    <property type="entry name" value="birA_ligase"/>
    <property type="match status" value="1"/>
</dbReference>
<dbReference type="STRING" id="1338436.LK10_17370"/>
<evidence type="ECO:0000256" key="4">
    <source>
        <dbReference type="ARBA" id="ARBA00023267"/>
    </source>
</evidence>
<reference evidence="8 9" key="1">
    <citation type="submission" date="2014-09" db="EMBL/GenBank/DDBJ databases">
        <title>Genome sequence of Sinomonas sp. MUSC 117.</title>
        <authorList>
            <person name="Lee L.-H."/>
        </authorList>
    </citation>
    <scope>NUCLEOTIDE SEQUENCE [LARGE SCALE GENOMIC DNA]</scope>
    <source>
        <strain evidence="8 9">MUSC 117</strain>
    </source>
</reference>
<evidence type="ECO:0000256" key="6">
    <source>
        <dbReference type="SAM" id="MobiDB-lite"/>
    </source>
</evidence>
<dbReference type="InterPro" id="IPR003142">
    <property type="entry name" value="BPL_C"/>
</dbReference>
<name>A0A0B2AHG1_9MICC</name>
<dbReference type="InterPro" id="IPR004408">
    <property type="entry name" value="Biotin_CoA_COase_ligase"/>
</dbReference>